<keyword evidence="2 7" id="KW-0547">Nucleotide-binding</keyword>
<dbReference type="Pfam" id="PF00503">
    <property type="entry name" value="G-alpha"/>
    <property type="match status" value="1"/>
</dbReference>
<dbReference type="SUPFAM" id="SSF47895">
    <property type="entry name" value="Transducin (alpha subunit), insertion domain"/>
    <property type="match status" value="1"/>
</dbReference>
<gene>
    <name evidence="10" type="ORF">Tsubulata_030333</name>
</gene>
<dbReference type="FunFam" id="3.40.50.300:FF:000692">
    <property type="entry name" value="Guanine nucleotide-binding protein subunit alpha"/>
    <property type="match status" value="1"/>
</dbReference>
<reference evidence="10" key="2">
    <citation type="journal article" date="2023" name="Plants (Basel)">
        <title>Annotation of the Turnera subulata (Passifloraceae) Draft Genome Reveals the S-Locus Evolved after the Divergence of Turneroideae from Passifloroideae in a Stepwise Manner.</title>
        <authorList>
            <person name="Henning P.M."/>
            <person name="Roalson E.H."/>
            <person name="Mir W."/>
            <person name="McCubbin A.G."/>
            <person name="Shore J.S."/>
        </authorList>
    </citation>
    <scope>NUCLEOTIDE SEQUENCE</scope>
    <source>
        <strain evidence="10">F60SS</strain>
    </source>
</reference>
<keyword evidence="5 7" id="KW-0342">GTP-binding</keyword>
<evidence type="ECO:0000256" key="9">
    <source>
        <dbReference type="SAM" id="MobiDB-lite"/>
    </source>
</evidence>
<feature type="compositionally biased region" description="Low complexity" evidence="9">
    <location>
        <begin position="14"/>
        <end position="24"/>
    </location>
</feature>
<proteinExistence type="predicted"/>
<evidence type="ECO:0000256" key="5">
    <source>
        <dbReference type="ARBA" id="ARBA00023134"/>
    </source>
</evidence>
<dbReference type="Gene3D" id="3.40.50.300">
    <property type="entry name" value="P-loop containing nucleotide triphosphate hydrolases"/>
    <property type="match status" value="1"/>
</dbReference>
<keyword evidence="1 8" id="KW-0479">Metal-binding</keyword>
<keyword evidence="6" id="KW-0807">Transducer</keyword>
<dbReference type="Gene3D" id="1.10.400.10">
    <property type="entry name" value="GI Alpha 1, domain 2-like"/>
    <property type="match status" value="1"/>
</dbReference>
<dbReference type="InterPro" id="IPR011011">
    <property type="entry name" value="Znf_FYVE_PHD"/>
</dbReference>
<feature type="compositionally biased region" description="Pro residues" evidence="9">
    <location>
        <begin position="1"/>
        <end position="13"/>
    </location>
</feature>
<dbReference type="Proteomes" id="UP001141552">
    <property type="component" value="Unassembled WGS sequence"/>
</dbReference>
<dbReference type="PANTHER" id="PTHR36486:SF4">
    <property type="entry name" value="PH DOMAIN-CONTAINING PROTEIN"/>
    <property type="match status" value="1"/>
</dbReference>
<dbReference type="InterPro" id="IPR053057">
    <property type="entry name" value="XLG_GTP-binding"/>
</dbReference>
<evidence type="ECO:0000256" key="6">
    <source>
        <dbReference type="ARBA" id="ARBA00023224"/>
    </source>
</evidence>
<dbReference type="EMBL" id="JAKUCV010001768">
    <property type="protein sequence ID" value="KAJ4845104.1"/>
    <property type="molecule type" value="Genomic_DNA"/>
</dbReference>
<feature type="region of interest" description="Disordered" evidence="9">
    <location>
        <begin position="1"/>
        <end position="67"/>
    </location>
</feature>
<evidence type="ECO:0000256" key="8">
    <source>
        <dbReference type="PIRSR" id="PIRSR601019-2"/>
    </source>
</evidence>
<evidence type="ECO:0000256" key="1">
    <source>
        <dbReference type="ARBA" id="ARBA00022723"/>
    </source>
</evidence>
<evidence type="ECO:0008006" key="12">
    <source>
        <dbReference type="Google" id="ProtNLM"/>
    </source>
</evidence>
<feature type="compositionally biased region" description="Low complexity" evidence="9">
    <location>
        <begin position="304"/>
        <end position="322"/>
    </location>
</feature>
<dbReference type="GO" id="GO:0008270">
    <property type="term" value="F:zinc ion binding"/>
    <property type="evidence" value="ECO:0007669"/>
    <property type="project" value="UniProtKB-KW"/>
</dbReference>
<sequence length="1120" mass="125412">MIPPVPNPRPLPTTLPHAPTVAAQPPSPAPSWSEVSPPPVYCPRRAPAINLRPRSHKPSESSPSPLPFQAPFKRIQSLCHRCNVGRRAFSSPSRWIASATTASCHRMSPHDPSRRMALRLLLFIPLHRPPSRPSFAGPPELVISAGLLLGLELEFVKMAGVLRKILPVAAPVPREDGNKEDDDDSYSLEYSMALEYSGPPVSYSIPRAVPVDVKKIPVAVTVQSAALSSDASPLPVIQPIVRSSASDRSKERRCASDIPVCLDTNGVSDANHFSYESSNMVDNSSSVVGCANGEDRRHTGGSGRSRLSTVSVGSRRLSGSLLELPGVSNEDAGGDFEGTRNPDNFEEIESESSDTNSSEIFSGREEDNDEVAPSHVRRPSIVTFRDPESNGTVTEDSDLSESESSVPERQMAVRPGKKGTCYRCMKGNRFTEKEVCIVCGAKYCYNCVVRAMGSMPEGRKCITCIGQRIDETKRKTLGKCSRLLKQLLPDAEVKQIMISERSCAVNQLPPDLIYVNRQRLSEEELLLLQTCQHPPTKLKPGYYWYDKVSGYWGKEGHKPCQIISPQLTVGGHIQEDASNGNTNILINSRKITKSELLMLQLAGVKCEGATHLWVSADGSYQEEGMNNIKGNIWKSTKARLVCPILSLPTPPHSANPSVKEENGPNFEVKTFQKLLLVGHEKSGTSTIFKQAKIVYHVPFSENERQSIKFMIQTNLYAYLGILLEGRERFEEQSLAERRKRSVNRQIPSGTEGMRRVSKGGKVDKDRCKDHRNDIFRVTSLHQFFVLSSDTIITEFNTGEVDDTTIYTIRPRLKAFSDWLLKVMLSGNLETMVPAAREYAPFVEDLWKDPAIQATYNRRTELNLLPRVATYFLERAAEIVSADYNPSDMDILYAEGMTSSRGLSFMEFSFPQSTQDGWENIGYQHDPLIRYQLIRAHPSILGGNCRWLEMFEDIDIVLFCVSVTDYNEFYRDNNGVVTNKMMASKQLFERIVTYPAFEDKKFLLILNKFDLLEEKILDVPLTVCEWFHDFHPVIGHDPSSNRSTNPSLAHRAFQYMAVKFKRLFHSLTDKKLYVSLVTGLEPDNVDEALRFAREILKWNHEEANYPNNEMSSTSIEASSSS</sequence>
<dbReference type="GO" id="GO:0005525">
    <property type="term" value="F:GTP binding"/>
    <property type="evidence" value="ECO:0007669"/>
    <property type="project" value="UniProtKB-KW"/>
</dbReference>
<accession>A0A9Q0G7Q0</accession>
<protein>
    <recommendedName>
        <fullName evidence="12">Extra-large guanine nucleotide-binding protein 1</fullName>
    </recommendedName>
</protein>
<dbReference type="AlphaFoldDB" id="A0A9Q0G7Q0"/>
<dbReference type="PANTHER" id="PTHR36486">
    <property type="entry name" value="OS01G0977800 PROTEIN"/>
    <property type="match status" value="1"/>
</dbReference>
<dbReference type="GO" id="GO:0031683">
    <property type="term" value="F:G-protein beta/gamma-subunit complex binding"/>
    <property type="evidence" value="ECO:0007669"/>
    <property type="project" value="InterPro"/>
</dbReference>
<dbReference type="SMART" id="SM00275">
    <property type="entry name" value="G_alpha"/>
    <property type="match status" value="1"/>
</dbReference>
<dbReference type="PROSITE" id="PS51882">
    <property type="entry name" value="G_ALPHA"/>
    <property type="match status" value="1"/>
</dbReference>
<keyword evidence="4" id="KW-0862">Zinc</keyword>
<dbReference type="GO" id="GO:0007186">
    <property type="term" value="P:G protein-coupled receptor signaling pathway"/>
    <property type="evidence" value="ECO:0007669"/>
    <property type="project" value="InterPro"/>
</dbReference>
<name>A0A9Q0G7Q0_9ROSI</name>
<reference evidence="10" key="1">
    <citation type="submission" date="2022-02" db="EMBL/GenBank/DDBJ databases">
        <authorList>
            <person name="Henning P.M."/>
            <person name="McCubbin A.G."/>
            <person name="Shore J.S."/>
        </authorList>
    </citation>
    <scope>NUCLEOTIDE SEQUENCE</scope>
    <source>
        <strain evidence="10">F60SS</strain>
        <tissue evidence="10">Leaves</tissue>
    </source>
</reference>
<feature type="region of interest" description="Disordered" evidence="9">
    <location>
        <begin position="291"/>
        <end position="409"/>
    </location>
</feature>
<evidence type="ECO:0000256" key="4">
    <source>
        <dbReference type="ARBA" id="ARBA00022833"/>
    </source>
</evidence>
<dbReference type="InterPro" id="IPR027417">
    <property type="entry name" value="P-loop_NTPase"/>
</dbReference>
<evidence type="ECO:0000256" key="3">
    <source>
        <dbReference type="ARBA" id="ARBA00022771"/>
    </source>
</evidence>
<keyword evidence="3" id="KW-0863">Zinc-finger</keyword>
<dbReference type="OrthoDB" id="5817230at2759"/>
<feature type="region of interest" description="Disordered" evidence="9">
    <location>
        <begin position="734"/>
        <end position="764"/>
    </location>
</feature>
<dbReference type="SUPFAM" id="SSF57903">
    <property type="entry name" value="FYVE/PHD zinc finger"/>
    <property type="match status" value="1"/>
</dbReference>
<feature type="binding site" evidence="7">
    <location>
        <begin position="1006"/>
        <end position="1009"/>
    </location>
    <ligand>
        <name>GTP</name>
        <dbReference type="ChEBI" id="CHEBI:37565"/>
    </ligand>
</feature>
<evidence type="ECO:0000256" key="7">
    <source>
        <dbReference type="PIRSR" id="PIRSR601019-1"/>
    </source>
</evidence>
<dbReference type="InterPro" id="IPR011025">
    <property type="entry name" value="GproteinA_insert"/>
</dbReference>
<comment type="caution">
    <text evidence="10">The sequence shown here is derived from an EMBL/GenBank/DDBJ whole genome shotgun (WGS) entry which is preliminary data.</text>
</comment>
<keyword evidence="8" id="KW-0460">Magnesium</keyword>
<evidence type="ECO:0000256" key="2">
    <source>
        <dbReference type="ARBA" id="ARBA00022741"/>
    </source>
</evidence>
<dbReference type="GO" id="GO:0003924">
    <property type="term" value="F:GTPase activity"/>
    <property type="evidence" value="ECO:0007669"/>
    <property type="project" value="InterPro"/>
</dbReference>
<evidence type="ECO:0000313" key="11">
    <source>
        <dbReference type="Proteomes" id="UP001141552"/>
    </source>
</evidence>
<dbReference type="InterPro" id="IPR001019">
    <property type="entry name" value="Gprotein_alpha_su"/>
</dbReference>
<keyword evidence="11" id="KW-1185">Reference proteome</keyword>
<dbReference type="SUPFAM" id="SSF52540">
    <property type="entry name" value="P-loop containing nucleoside triphosphate hydrolases"/>
    <property type="match status" value="1"/>
</dbReference>
<evidence type="ECO:0000313" key="10">
    <source>
        <dbReference type="EMBL" id="KAJ4845104.1"/>
    </source>
</evidence>
<feature type="binding site" evidence="8">
    <location>
        <position position="899"/>
    </location>
    <ligand>
        <name>Mg(2+)</name>
        <dbReference type="ChEBI" id="CHEBI:18420"/>
    </ligand>
</feature>
<dbReference type="PRINTS" id="PR00318">
    <property type="entry name" value="GPROTEINA"/>
</dbReference>
<organism evidence="10 11">
    <name type="scientific">Turnera subulata</name>
    <dbReference type="NCBI Taxonomy" id="218843"/>
    <lineage>
        <taxon>Eukaryota</taxon>
        <taxon>Viridiplantae</taxon>
        <taxon>Streptophyta</taxon>
        <taxon>Embryophyta</taxon>
        <taxon>Tracheophyta</taxon>
        <taxon>Spermatophyta</taxon>
        <taxon>Magnoliopsida</taxon>
        <taxon>eudicotyledons</taxon>
        <taxon>Gunneridae</taxon>
        <taxon>Pentapetalae</taxon>
        <taxon>rosids</taxon>
        <taxon>fabids</taxon>
        <taxon>Malpighiales</taxon>
        <taxon>Passifloraceae</taxon>
        <taxon>Turnera</taxon>
    </lineage>
</organism>